<evidence type="ECO:0000256" key="5">
    <source>
        <dbReference type="ARBA" id="ARBA00022519"/>
    </source>
</evidence>
<dbReference type="SUPFAM" id="SSF74653">
    <property type="entry name" value="TolA/TonB C-terminal domain"/>
    <property type="match status" value="1"/>
</dbReference>
<dbReference type="InterPro" id="IPR006260">
    <property type="entry name" value="TonB/TolA_C"/>
</dbReference>
<keyword evidence="3" id="KW-0813">Transport</keyword>
<dbReference type="PANTHER" id="PTHR33446">
    <property type="entry name" value="PROTEIN TONB-RELATED"/>
    <property type="match status" value="1"/>
</dbReference>
<dbReference type="OrthoDB" id="9812355at2"/>
<keyword evidence="12" id="KW-1185">Reference proteome</keyword>
<keyword evidence="4" id="KW-1003">Cell membrane</keyword>
<evidence type="ECO:0000256" key="6">
    <source>
        <dbReference type="ARBA" id="ARBA00022692"/>
    </source>
</evidence>
<keyword evidence="6" id="KW-0812">Transmembrane</keyword>
<sequence>MKTSITLLALVLLTAFSGFSQVENLISKLNSEISGEIKLREMELPAYVGGQDAMAKFINTEIEYPKLPFKLGVEGTVLVNFRISKTGKILNPYISEGVHPHLDEEALRLVKNMPDWIPAKQNGEPREVAYQLPIRFSLRN</sequence>
<dbReference type="GO" id="GO:0055085">
    <property type="term" value="P:transmembrane transport"/>
    <property type="evidence" value="ECO:0007669"/>
    <property type="project" value="InterPro"/>
</dbReference>
<comment type="subcellular location">
    <subcellularLocation>
        <location evidence="1">Cell inner membrane</location>
        <topology evidence="1">Single-pass membrane protein</topology>
        <orientation evidence="1">Periplasmic side</orientation>
    </subcellularLocation>
</comment>
<reference evidence="11 12" key="1">
    <citation type="submission" date="2018-03" db="EMBL/GenBank/DDBJ databases">
        <title>Genomic Encyclopedia of Archaeal and Bacterial Type Strains, Phase II (KMG-II): from individual species to whole genera.</title>
        <authorList>
            <person name="Goeker M."/>
        </authorList>
    </citation>
    <scope>NUCLEOTIDE SEQUENCE [LARGE SCALE GENOMIC DNA]</scope>
    <source>
        <strain evidence="11 12">DSM 27929</strain>
    </source>
</reference>
<dbReference type="PROSITE" id="PS52015">
    <property type="entry name" value="TONB_CTD"/>
    <property type="match status" value="1"/>
</dbReference>
<dbReference type="NCBIfam" id="TIGR01352">
    <property type="entry name" value="tonB_Cterm"/>
    <property type="match status" value="1"/>
</dbReference>
<organism evidence="11 12">
    <name type="scientific">Mongoliibacter ruber</name>
    <dbReference type="NCBI Taxonomy" id="1750599"/>
    <lineage>
        <taxon>Bacteria</taxon>
        <taxon>Pseudomonadati</taxon>
        <taxon>Bacteroidota</taxon>
        <taxon>Cytophagia</taxon>
        <taxon>Cytophagales</taxon>
        <taxon>Cyclobacteriaceae</taxon>
        <taxon>Mongoliibacter</taxon>
    </lineage>
</organism>
<keyword evidence="9" id="KW-0472">Membrane</keyword>
<gene>
    <name evidence="11" type="ORF">CLW00_1228</name>
</gene>
<name>A0A2T0WC93_9BACT</name>
<keyword evidence="5" id="KW-0997">Cell inner membrane</keyword>
<evidence type="ECO:0000256" key="9">
    <source>
        <dbReference type="ARBA" id="ARBA00023136"/>
    </source>
</evidence>
<comment type="caution">
    <text evidence="11">The sequence shown here is derived from an EMBL/GenBank/DDBJ whole genome shotgun (WGS) entry which is preliminary data.</text>
</comment>
<dbReference type="PANTHER" id="PTHR33446:SF2">
    <property type="entry name" value="PROTEIN TONB"/>
    <property type="match status" value="1"/>
</dbReference>
<feature type="domain" description="TonB C-terminal" evidence="10">
    <location>
        <begin position="49"/>
        <end position="140"/>
    </location>
</feature>
<dbReference type="GO" id="GO:0031992">
    <property type="term" value="F:energy transducer activity"/>
    <property type="evidence" value="ECO:0007669"/>
    <property type="project" value="TreeGrafter"/>
</dbReference>
<evidence type="ECO:0000313" key="12">
    <source>
        <dbReference type="Proteomes" id="UP000238157"/>
    </source>
</evidence>
<dbReference type="RefSeq" id="WP_106135592.1">
    <property type="nucleotide sequence ID" value="NZ_PVTR01000022.1"/>
</dbReference>
<evidence type="ECO:0000256" key="3">
    <source>
        <dbReference type="ARBA" id="ARBA00022448"/>
    </source>
</evidence>
<dbReference type="Pfam" id="PF03544">
    <property type="entry name" value="TonB_C"/>
    <property type="match status" value="1"/>
</dbReference>
<dbReference type="InterPro" id="IPR051045">
    <property type="entry name" value="TonB-dependent_transducer"/>
</dbReference>
<keyword evidence="7" id="KW-0653">Protein transport</keyword>
<evidence type="ECO:0000256" key="8">
    <source>
        <dbReference type="ARBA" id="ARBA00022989"/>
    </source>
</evidence>
<protein>
    <submittedName>
        <fullName evidence="11">Protein TonB</fullName>
    </submittedName>
</protein>
<evidence type="ECO:0000256" key="1">
    <source>
        <dbReference type="ARBA" id="ARBA00004383"/>
    </source>
</evidence>
<evidence type="ECO:0000256" key="4">
    <source>
        <dbReference type="ARBA" id="ARBA00022475"/>
    </source>
</evidence>
<dbReference type="GO" id="GO:0015031">
    <property type="term" value="P:protein transport"/>
    <property type="evidence" value="ECO:0007669"/>
    <property type="project" value="UniProtKB-KW"/>
</dbReference>
<evidence type="ECO:0000256" key="7">
    <source>
        <dbReference type="ARBA" id="ARBA00022927"/>
    </source>
</evidence>
<dbReference type="EMBL" id="PVTR01000022">
    <property type="protein sequence ID" value="PRY84319.1"/>
    <property type="molecule type" value="Genomic_DNA"/>
</dbReference>
<dbReference type="GO" id="GO:0098797">
    <property type="term" value="C:plasma membrane protein complex"/>
    <property type="evidence" value="ECO:0007669"/>
    <property type="project" value="TreeGrafter"/>
</dbReference>
<accession>A0A2T0WC93</accession>
<dbReference type="Gene3D" id="3.30.1150.10">
    <property type="match status" value="1"/>
</dbReference>
<comment type="similarity">
    <text evidence="2">Belongs to the TonB family.</text>
</comment>
<dbReference type="AlphaFoldDB" id="A0A2T0WC93"/>
<evidence type="ECO:0000256" key="2">
    <source>
        <dbReference type="ARBA" id="ARBA00006555"/>
    </source>
</evidence>
<dbReference type="Proteomes" id="UP000238157">
    <property type="component" value="Unassembled WGS sequence"/>
</dbReference>
<evidence type="ECO:0000313" key="11">
    <source>
        <dbReference type="EMBL" id="PRY84319.1"/>
    </source>
</evidence>
<keyword evidence="8" id="KW-1133">Transmembrane helix</keyword>
<proteinExistence type="inferred from homology"/>
<dbReference type="InterPro" id="IPR037682">
    <property type="entry name" value="TonB_C"/>
</dbReference>
<evidence type="ECO:0000259" key="10">
    <source>
        <dbReference type="PROSITE" id="PS52015"/>
    </source>
</evidence>